<proteinExistence type="inferred from homology"/>
<evidence type="ECO:0000313" key="2">
    <source>
        <dbReference type="EMBL" id="KAH1178936.1"/>
    </source>
</evidence>
<reference evidence="2" key="1">
    <citation type="submission" date="2021-09" db="EMBL/GenBank/DDBJ databases">
        <title>The genome of Mauremys mutica provides insights into the evolution of semi-aquatic lifestyle.</title>
        <authorList>
            <person name="Gong S."/>
            <person name="Gao Y."/>
        </authorList>
    </citation>
    <scope>NUCLEOTIDE SEQUENCE</scope>
    <source>
        <strain evidence="2">MM-2020</strain>
        <tissue evidence="2">Muscle</tissue>
    </source>
</reference>
<dbReference type="Proteomes" id="UP000827986">
    <property type="component" value="Unassembled WGS sequence"/>
</dbReference>
<dbReference type="GO" id="GO:0005768">
    <property type="term" value="C:endosome"/>
    <property type="evidence" value="ECO:0007669"/>
    <property type="project" value="UniProtKB-SubCell"/>
</dbReference>
<accession>A0A9D4B3E2</accession>
<dbReference type="AlphaFoldDB" id="A0A9D4B3E2"/>
<organism evidence="2 3">
    <name type="scientific">Mauremys mutica</name>
    <name type="common">yellowpond turtle</name>
    <dbReference type="NCBI Taxonomy" id="74926"/>
    <lineage>
        <taxon>Eukaryota</taxon>
        <taxon>Metazoa</taxon>
        <taxon>Chordata</taxon>
        <taxon>Craniata</taxon>
        <taxon>Vertebrata</taxon>
        <taxon>Euteleostomi</taxon>
        <taxon>Archelosauria</taxon>
        <taxon>Testudinata</taxon>
        <taxon>Testudines</taxon>
        <taxon>Cryptodira</taxon>
        <taxon>Durocryptodira</taxon>
        <taxon>Testudinoidea</taxon>
        <taxon>Geoemydidae</taxon>
        <taxon>Geoemydinae</taxon>
        <taxon>Mauremys</taxon>
    </lineage>
</organism>
<protein>
    <recommendedName>
        <fullName evidence="1">Flotillin</fullName>
    </recommendedName>
</protein>
<comment type="subunit">
    <text evidence="1">Heterooligomeric complex.</text>
</comment>
<comment type="subcellular location">
    <subcellularLocation>
        <location evidence="1">Membrane</location>
    </subcellularLocation>
    <subcellularLocation>
        <location evidence="1">Endosome</location>
    </subcellularLocation>
</comment>
<dbReference type="SUPFAM" id="SSF117892">
    <property type="entry name" value="Band 7/SPFH domain"/>
    <property type="match status" value="1"/>
</dbReference>
<evidence type="ECO:0000313" key="3">
    <source>
        <dbReference type="Proteomes" id="UP000827986"/>
    </source>
</evidence>
<name>A0A9D4B3E2_9SAUR</name>
<keyword evidence="3" id="KW-1185">Reference proteome</keyword>
<dbReference type="GO" id="GO:0045661">
    <property type="term" value="P:regulation of myoblast differentiation"/>
    <property type="evidence" value="ECO:0007669"/>
    <property type="project" value="TreeGrafter"/>
</dbReference>
<gene>
    <name evidence="2" type="ORF">KIL84_000267</name>
</gene>
<comment type="caution">
    <text evidence="2">The sequence shown here is derived from an EMBL/GenBank/DDBJ whole genome shotgun (WGS) entry which is preliminary data.</text>
</comment>
<dbReference type="InterPro" id="IPR027705">
    <property type="entry name" value="Flotillin_fam"/>
</dbReference>
<dbReference type="GO" id="GO:0002020">
    <property type="term" value="F:protease binding"/>
    <property type="evidence" value="ECO:0007669"/>
    <property type="project" value="TreeGrafter"/>
</dbReference>
<dbReference type="EMBL" id="JAHDVG010000473">
    <property type="protein sequence ID" value="KAH1178936.1"/>
    <property type="molecule type" value="Genomic_DNA"/>
</dbReference>
<comment type="similarity">
    <text evidence="1">Belongs to the band 7/mec-2 family. Flotillin subfamily.</text>
</comment>
<dbReference type="Gene3D" id="3.30.479.30">
    <property type="entry name" value="Band 7 domain"/>
    <property type="match status" value="1"/>
</dbReference>
<dbReference type="GO" id="GO:0016600">
    <property type="term" value="C:flotillin complex"/>
    <property type="evidence" value="ECO:0007669"/>
    <property type="project" value="TreeGrafter"/>
</dbReference>
<evidence type="ECO:0000256" key="1">
    <source>
        <dbReference type="RuleBase" id="RU366054"/>
    </source>
</evidence>
<keyword evidence="1" id="KW-0472">Membrane</keyword>
<dbReference type="InterPro" id="IPR036013">
    <property type="entry name" value="Band_7/SPFH_dom_sf"/>
</dbReference>
<dbReference type="PANTHER" id="PTHR13806:SF46">
    <property type="entry name" value="FLOTILLIN-1-RELATED"/>
    <property type="match status" value="1"/>
</dbReference>
<dbReference type="GO" id="GO:0072659">
    <property type="term" value="P:protein localization to plasma membrane"/>
    <property type="evidence" value="ECO:0007669"/>
    <property type="project" value="TreeGrafter"/>
</dbReference>
<sequence>MGPVCSQVPPKLTAHLLCFSRCQCNSALALFPFPGTLTVEQIYQDRDQFAKLVREVAAPDVGRMGIEILSFTIKVQPGKGNPTAGQGEPTGPIGNACGAVTYGS</sequence>
<dbReference type="PANTHER" id="PTHR13806">
    <property type="entry name" value="FLOTILLIN-RELATED"/>
    <property type="match status" value="1"/>
</dbReference>